<accession>M1UVJ2</accession>
<evidence type="ECO:0000313" key="3">
    <source>
        <dbReference type="Proteomes" id="UP000007014"/>
    </source>
</evidence>
<keyword evidence="3" id="KW-1185">Reference proteome</keyword>
<protein>
    <submittedName>
        <fullName evidence="2">Uncharacterized protein</fullName>
    </submittedName>
</protein>
<proteinExistence type="predicted"/>
<dbReference type="RefSeq" id="XP_005538057.1">
    <property type="nucleotide sequence ID" value="XM_005538000.1"/>
</dbReference>
<dbReference type="HOGENOM" id="CLU_1698022_0_0_1"/>
<reference evidence="2 3" key="1">
    <citation type="journal article" date="2004" name="Nature">
        <title>Genome sequence of the ultrasmall unicellular red alga Cyanidioschyzon merolae 10D.</title>
        <authorList>
            <person name="Matsuzaki M."/>
            <person name="Misumi O."/>
            <person name="Shin-i T."/>
            <person name="Maruyama S."/>
            <person name="Takahara M."/>
            <person name="Miyagishima S."/>
            <person name="Mori T."/>
            <person name="Nishida K."/>
            <person name="Yagisawa F."/>
            <person name="Nishida K."/>
            <person name="Yoshida Y."/>
            <person name="Nishimura Y."/>
            <person name="Nakao S."/>
            <person name="Kobayashi T."/>
            <person name="Momoyama Y."/>
            <person name="Higashiyama T."/>
            <person name="Minoda A."/>
            <person name="Sano M."/>
            <person name="Nomoto H."/>
            <person name="Oishi K."/>
            <person name="Hayashi H."/>
            <person name="Ohta F."/>
            <person name="Nishizaka S."/>
            <person name="Haga S."/>
            <person name="Miura S."/>
            <person name="Morishita T."/>
            <person name="Kabeya Y."/>
            <person name="Terasawa K."/>
            <person name="Suzuki Y."/>
            <person name="Ishii Y."/>
            <person name="Asakawa S."/>
            <person name="Takano H."/>
            <person name="Ohta N."/>
            <person name="Kuroiwa H."/>
            <person name="Tanaka K."/>
            <person name="Shimizu N."/>
            <person name="Sugano S."/>
            <person name="Sato N."/>
            <person name="Nozaki H."/>
            <person name="Ogasawara N."/>
            <person name="Kohara Y."/>
            <person name="Kuroiwa T."/>
        </authorList>
    </citation>
    <scope>NUCLEOTIDE SEQUENCE [LARGE SCALE GENOMIC DNA]</scope>
    <source>
        <strain evidence="2 3">10D</strain>
    </source>
</reference>
<sequence>MASLSFGALGLVSCSQIAVQVFVRGAADLQDLLNNEPLAWSDVLARQGNSKPRSPSAERTIARARAGGIGGRATPRDGSESYLDRVPKQRKPWDLQGQWKDKLSGAGPKSNPFGTTATLEDVLSKVPSRKTGVGGSWARLAPRRPAGFDNRQFGD</sequence>
<dbReference type="KEGG" id="cme:CYME_CMQ107C"/>
<evidence type="ECO:0000256" key="1">
    <source>
        <dbReference type="SAM" id="MobiDB-lite"/>
    </source>
</evidence>
<dbReference type="EMBL" id="AP006499">
    <property type="protein sequence ID" value="BAM82021.1"/>
    <property type="molecule type" value="Genomic_DNA"/>
</dbReference>
<dbReference type="Gramene" id="CMQ107CT">
    <property type="protein sequence ID" value="CMQ107CT"/>
    <property type="gene ID" value="CMQ107C"/>
</dbReference>
<feature type="region of interest" description="Disordered" evidence="1">
    <location>
        <begin position="46"/>
        <end position="155"/>
    </location>
</feature>
<dbReference type="OMA" id="FEYQESP"/>
<name>M1UVJ2_CYAM1</name>
<organism evidence="2 3">
    <name type="scientific">Cyanidioschyzon merolae (strain NIES-3377 / 10D)</name>
    <name type="common">Unicellular red alga</name>
    <dbReference type="NCBI Taxonomy" id="280699"/>
    <lineage>
        <taxon>Eukaryota</taxon>
        <taxon>Rhodophyta</taxon>
        <taxon>Bangiophyceae</taxon>
        <taxon>Cyanidiales</taxon>
        <taxon>Cyanidiaceae</taxon>
        <taxon>Cyanidioschyzon</taxon>
    </lineage>
</organism>
<gene>
    <name evidence="2" type="ORF">CYME_CMQ107C</name>
</gene>
<dbReference type="AlphaFoldDB" id="M1UVJ2"/>
<dbReference type="GeneID" id="16996552"/>
<dbReference type="Proteomes" id="UP000007014">
    <property type="component" value="Chromosome 17"/>
</dbReference>
<evidence type="ECO:0000313" key="2">
    <source>
        <dbReference type="EMBL" id="BAM82021.1"/>
    </source>
</evidence>
<feature type="compositionally biased region" description="Basic and acidic residues" evidence="1">
    <location>
        <begin position="74"/>
        <end position="103"/>
    </location>
</feature>
<dbReference type="OrthoDB" id="10339593at2759"/>
<reference evidence="2 3" key="2">
    <citation type="journal article" date="2007" name="BMC Biol.">
        <title>A 100%-complete sequence reveals unusually simple genomic features in the hot-spring red alga Cyanidioschyzon merolae.</title>
        <authorList>
            <person name="Nozaki H."/>
            <person name="Takano H."/>
            <person name="Misumi O."/>
            <person name="Terasawa K."/>
            <person name="Matsuzaki M."/>
            <person name="Maruyama S."/>
            <person name="Nishida K."/>
            <person name="Yagisawa F."/>
            <person name="Yoshida Y."/>
            <person name="Fujiwara T."/>
            <person name="Takio S."/>
            <person name="Tamura K."/>
            <person name="Chung S.J."/>
            <person name="Nakamura S."/>
            <person name="Kuroiwa H."/>
            <person name="Tanaka K."/>
            <person name="Sato N."/>
            <person name="Kuroiwa T."/>
        </authorList>
    </citation>
    <scope>NUCLEOTIDE SEQUENCE [LARGE SCALE GENOMIC DNA]</scope>
    <source>
        <strain evidence="2 3">10D</strain>
    </source>
</reference>